<evidence type="ECO:0000256" key="8">
    <source>
        <dbReference type="ARBA" id="ARBA00023157"/>
    </source>
</evidence>
<evidence type="ECO:0000256" key="4">
    <source>
        <dbReference type="ARBA" id="ARBA00022695"/>
    </source>
</evidence>
<sequence>MKTLCNSTILKTVFHCNNDSFNMAKMAVWLAVLLTLGALTETAKSLFYLDMALDSVDDAYAGCEGDMERKVRTDFLPSEKNQNSNFSLAWNEAEKHYNKKWRPKHGKPASRTLAKEEIMAVYVYTTDKPEVYPEFNEAVRSQKMKYKTAFRYHTLHFFLTRALKRLSARRSVLERCLTGYRRVDGDFSQDVLNEQIRFGSFTSSSLLGYQGPYRFGDKTCFEISTCLGADVSLYSKFGESEAEVLIPPYEVFKVTQIKSRSEQKSLACDVVFKLKSTQKALSNLNCAAL</sequence>
<dbReference type="PANTHER" id="PTHR10339">
    <property type="entry name" value="ADP-RIBOSYLTRANSFERASE"/>
    <property type="match status" value="1"/>
</dbReference>
<dbReference type="GO" id="GO:0106274">
    <property type="term" value="F:NAD+-protein-arginine ADP-ribosyltransferase activity"/>
    <property type="evidence" value="ECO:0007669"/>
    <property type="project" value="UniProtKB-EC"/>
</dbReference>
<evidence type="ECO:0000256" key="2">
    <source>
        <dbReference type="ARBA" id="ARBA00022676"/>
    </source>
</evidence>
<dbReference type="AlphaFoldDB" id="A0A096M0N3"/>
<evidence type="ECO:0000313" key="12">
    <source>
        <dbReference type="Proteomes" id="UP000028760"/>
    </source>
</evidence>
<dbReference type="Gene3D" id="3.90.176.10">
    <property type="entry name" value="Toxin ADP-ribosyltransferase, Chain A, domain 1"/>
    <property type="match status" value="1"/>
</dbReference>
<dbReference type="Ensembl" id="ENSPFOT00000030328.1">
    <property type="protein sequence ID" value="ENSPFOP00000024974.1"/>
    <property type="gene ID" value="ENSPFOG00000023007.1"/>
</dbReference>
<evidence type="ECO:0000256" key="10">
    <source>
        <dbReference type="RuleBase" id="RU361228"/>
    </source>
</evidence>
<accession>A0A096M0N3</accession>
<dbReference type="GO" id="GO:0003950">
    <property type="term" value="F:NAD+ poly-ADP-ribosyltransferase activity"/>
    <property type="evidence" value="ECO:0007669"/>
    <property type="project" value="TreeGrafter"/>
</dbReference>
<keyword evidence="2 10" id="KW-0328">Glycosyltransferase</keyword>
<dbReference type="FunFam" id="3.90.176.10:FF:000001">
    <property type="entry name" value="NAD(P)(+)--arginine ADP-ribosyltransferase"/>
    <property type="match status" value="1"/>
</dbReference>
<dbReference type="RefSeq" id="XP_016534704.1">
    <property type="nucleotide sequence ID" value="XM_016679218.1"/>
</dbReference>
<keyword evidence="6 10" id="KW-0521">NADP</keyword>
<dbReference type="STRING" id="48698.ENSPFOP00000024974"/>
<keyword evidence="5" id="KW-0732">Signal</keyword>
<dbReference type="GeneID" id="103148452"/>
<dbReference type="EMBL" id="AYCK01011806">
    <property type="status" value="NOT_ANNOTATED_CDS"/>
    <property type="molecule type" value="Genomic_DNA"/>
</dbReference>
<evidence type="ECO:0000256" key="6">
    <source>
        <dbReference type="ARBA" id="ARBA00022857"/>
    </source>
</evidence>
<evidence type="ECO:0000256" key="3">
    <source>
        <dbReference type="ARBA" id="ARBA00022679"/>
    </source>
</evidence>
<reference evidence="12" key="1">
    <citation type="submission" date="2013-10" db="EMBL/GenBank/DDBJ databases">
        <authorList>
            <person name="Schartl M."/>
            <person name="Warren W."/>
        </authorList>
    </citation>
    <scope>NUCLEOTIDE SEQUENCE [LARGE SCALE GENOMIC DNA]</scope>
    <source>
        <strain evidence="12">female</strain>
    </source>
</reference>
<comment type="similarity">
    <text evidence="1 10">Belongs to the Arg-specific ADP-ribosyltransferase family.</text>
</comment>
<protein>
    <recommendedName>
        <fullName evidence="10">NAD(P)(+)--arginine ADP-ribosyltransferase</fullName>
        <ecNumber evidence="10">2.4.2.31</ecNumber>
    </recommendedName>
    <alternativeName>
        <fullName evidence="10">Mono(ADP-ribosyl)transferase</fullName>
    </alternativeName>
</protein>
<dbReference type="SUPFAM" id="SSF56399">
    <property type="entry name" value="ADP-ribosylation"/>
    <property type="match status" value="1"/>
</dbReference>
<evidence type="ECO:0000256" key="5">
    <source>
        <dbReference type="ARBA" id="ARBA00022729"/>
    </source>
</evidence>
<evidence type="ECO:0000256" key="9">
    <source>
        <dbReference type="ARBA" id="ARBA00047597"/>
    </source>
</evidence>
<evidence type="ECO:0000256" key="1">
    <source>
        <dbReference type="ARBA" id="ARBA00009558"/>
    </source>
</evidence>
<evidence type="ECO:0000313" key="11">
    <source>
        <dbReference type="Ensembl" id="ENSPFOP00000024974.1"/>
    </source>
</evidence>
<dbReference type="InterPro" id="IPR050999">
    <property type="entry name" value="ADP-ribosyltransferase_ARG"/>
</dbReference>
<dbReference type="PROSITE" id="PS51996">
    <property type="entry name" value="TR_MART"/>
    <property type="match status" value="1"/>
</dbReference>
<keyword evidence="3 10" id="KW-0808">Transferase</keyword>
<dbReference type="Pfam" id="PF01129">
    <property type="entry name" value="ART"/>
    <property type="match status" value="1"/>
</dbReference>
<dbReference type="OMA" id="DKPEVYP"/>
<reference evidence="11" key="2">
    <citation type="submission" date="2025-08" db="UniProtKB">
        <authorList>
            <consortium name="Ensembl"/>
        </authorList>
    </citation>
    <scope>IDENTIFICATION</scope>
</reference>
<name>A0A096M0N3_POEFO</name>
<keyword evidence="12" id="KW-1185">Reference proteome</keyword>
<dbReference type="PRINTS" id="PR00970">
    <property type="entry name" value="RIBTRNSFRASE"/>
</dbReference>
<keyword evidence="7 10" id="KW-0520">NAD</keyword>
<dbReference type="GeneTree" id="ENSGT01030000234601"/>
<reference evidence="11" key="3">
    <citation type="submission" date="2025-09" db="UniProtKB">
        <authorList>
            <consortium name="Ensembl"/>
        </authorList>
    </citation>
    <scope>IDENTIFICATION</scope>
</reference>
<dbReference type="Proteomes" id="UP000028760">
    <property type="component" value="Unassembled WGS sequence"/>
</dbReference>
<dbReference type="PANTHER" id="PTHR10339:SF27">
    <property type="entry name" value="NAD(P)(+)--ARGININE ADP-RIBOSYLTRANSFERASE"/>
    <property type="match status" value="1"/>
</dbReference>
<keyword evidence="4" id="KW-0548">Nucleotidyltransferase</keyword>
<proteinExistence type="inferred from homology"/>
<dbReference type="EC" id="2.4.2.31" evidence="10"/>
<dbReference type="InterPro" id="IPR000768">
    <property type="entry name" value="ART"/>
</dbReference>
<dbReference type="eggNOG" id="ENOG502SKQR">
    <property type="taxonomic scope" value="Eukaryota"/>
</dbReference>
<keyword evidence="8" id="KW-1015">Disulfide bond</keyword>
<dbReference type="GO" id="GO:0016779">
    <property type="term" value="F:nucleotidyltransferase activity"/>
    <property type="evidence" value="ECO:0007669"/>
    <property type="project" value="UniProtKB-KW"/>
</dbReference>
<comment type="catalytic activity">
    <reaction evidence="9 10">
        <text>L-arginyl-[protein] + NAD(+) = N(omega)-(ADP-D-ribosyl)-L-arginyl-[protein] + nicotinamide + H(+)</text>
        <dbReference type="Rhea" id="RHEA:19149"/>
        <dbReference type="Rhea" id="RHEA-COMP:10532"/>
        <dbReference type="Rhea" id="RHEA-COMP:15087"/>
        <dbReference type="ChEBI" id="CHEBI:15378"/>
        <dbReference type="ChEBI" id="CHEBI:17154"/>
        <dbReference type="ChEBI" id="CHEBI:29965"/>
        <dbReference type="ChEBI" id="CHEBI:57540"/>
        <dbReference type="ChEBI" id="CHEBI:142554"/>
        <dbReference type="EC" id="2.4.2.31"/>
    </reaction>
</comment>
<evidence type="ECO:0000256" key="7">
    <source>
        <dbReference type="ARBA" id="ARBA00023027"/>
    </source>
</evidence>
<organism evidence="11 12">
    <name type="scientific">Poecilia formosa</name>
    <name type="common">Amazon molly</name>
    <name type="synonym">Limia formosa</name>
    <dbReference type="NCBI Taxonomy" id="48698"/>
    <lineage>
        <taxon>Eukaryota</taxon>
        <taxon>Metazoa</taxon>
        <taxon>Chordata</taxon>
        <taxon>Craniata</taxon>
        <taxon>Vertebrata</taxon>
        <taxon>Euteleostomi</taxon>
        <taxon>Actinopterygii</taxon>
        <taxon>Neopterygii</taxon>
        <taxon>Teleostei</taxon>
        <taxon>Neoteleostei</taxon>
        <taxon>Acanthomorphata</taxon>
        <taxon>Ovalentaria</taxon>
        <taxon>Atherinomorphae</taxon>
        <taxon>Cyprinodontiformes</taxon>
        <taxon>Poeciliidae</taxon>
        <taxon>Poeciliinae</taxon>
        <taxon>Poecilia</taxon>
    </lineage>
</organism>